<reference evidence="2" key="1">
    <citation type="journal article" date="2012" name="Mol. Plant Microbe Interact.">
        <title>A highly conserved effector in Fusarium oxysporum is required for full virulence on Arabidopsis.</title>
        <authorList>
            <person name="Thatcher L.F."/>
            <person name="Gardiner D.M."/>
            <person name="Kazan K."/>
            <person name="Manners J."/>
        </authorList>
    </citation>
    <scope>NUCLEOTIDE SEQUENCE [LARGE SCALE GENOMIC DNA]</scope>
    <source>
        <strain evidence="2">Fo5176</strain>
    </source>
</reference>
<feature type="region of interest" description="Disordered" evidence="1">
    <location>
        <begin position="1"/>
        <end position="43"/>
    </location>
</feature>
<evidence type="ECO:0000256" key="1">
    <source>
        <dbReference type="SAM" id="MobiDB-lite"/>
    </source>
</evidence>
<evidence type="ECO:0000313" key="2">
    <source>
        <dbReference type="EMBL" id="EGU82107.1"/>
    </source>
</evidence>
<dbReference type="AlphaFoldDB" id="F9FLV5"/>
<gene>
    <name evidence="2" type="ORF">FOXB_07385</name>
</gene>
<organism evidence="2">
    <name type="scientific">Fusarium oxysporum (strain Fo5176)</name>
    <name type="common">Fusarium vascular wilt</name>
    <dbReference type="NCBI Taxonomy" id="660025"/>
    <lineage>
        <taxon>Eukaryota</taxon>
        <taxon>Fungi</taxon>
        <taxon>Dikarya</taxon>
        <taxon>Ascomycota</taxon>
        <taxon>Pezizomycotina</taxon>
        <taxon>Sordariomycetes</taxon>
        <taxon>Hypocreomycetidae</taxon>
        <taxon>Hypocreales</taxon>
        <taxon>Nectriaceae</taxon>
        <taxon>Fusarium</taxon>
        <taxon>Fusarium oxysporum species complex</taxon>
    </lineage>
</organism>
<comment type="caution">
    <text evidence="2">The sequence shown here is derived from an EMBL/GenBank/DDBJ whole genome shotgun (WGS) entry which is preliminary data.</text>
</comment>
<accession>F9FLV5</accession>
<name>F9FLV5_FUSOF</name>
<dbReference type="EMBL" id="AFQF01002215">
    <property type="protein sequence ID" value="EGU82107.1"/>
    <property type="molecule type" value="Genomic_DNA"/>
</dbReference>
<dbReference type="OrthoDB" id="10336914at2759"/>
<proteinExistence type="predicted"/>
<sequence>MKVHMGVTVLHHHQQQQQPHPLRPVPTISPTSEAGADASKKKKSCRLVLGRGPERLFVPCRDWSGWGKTNRKNKKKAQKKANEKVADKVTEKVEVMQLG</sequence>
<protein>
    <submittedName>
        <fullName evidence="2">Uncharacterized protein</fullName>
    </submittedName>
</protein>